<protein>
    <submittedName>
        <fullName evidence="1">Uncharacterized protein</fullName>
    </submittedName>
</protein>
<evidence type="ECO:0000313" key="1">
    <source>
        <dbReference type="EMBL" id="KAF7316473.1"/>
    </source>
</evidence>
<proteinExistence type="predicted"/>
<dbReference type="AlphaFoldDB" id="A0A8H6WIT8"/>
<dbReference type="GeneID" id="59341102"/>
<dbReference type="RefSeq" id="XP_037226496.1">
    <property type="nucleotide sequence ID" value="XM_037358586.1"/>
</dbReference>
<organism evidence="1 2">
    <name type="scientific">Mycena indigotica</name>
    <dbReference type="NCBI Taxonomy" id="2126181"/>
    <lineage>
        <taxon>Eukaryota</taxon>
        <taxon>Fungi</taxon>
        <taxon>Dikarya</taxon>
        <taxon>Basidiomycota</taxon>
        <taxon>Agaricomycotina</taxon>
        <taxon>Agaricomycetes</taxon>
        <taxon>Agaricomycetidae</taxon>
        <taxon>Agaricales</taxon>
        <taxon>Marasmiineae</taxon>
        <taxon>Mycenaceae</taxon>
        <taxon>Mycena</taxon>
    </lineage>
</organism>
<accession>A0A8H6WIT8</accession>
<keyword evidence="2" id="KW-1185">Reference proteome</keyword>
<dbReference type="EMBL" id="JACAZF010000001">
    <property type="protein sequence ID" value="KAF7316473.1"/>
    <property type="molecule type" value="Genomic_DNA"/>
</dbReference>
<sequence length="118" mass="13668">MDSDILDIPPGSLRVLRRLDICGGLEEVERMDLYKRLKGKPCTLAYFRKEIERDNPRTFAEIAQFARLATQASDFFSVESYYEGEKIYRVISLPVEDIPNTVFQRVQTTVHKVPVPQM</sequence>
<name>A0A8H6WIT8_9AGAR</name>
<comment type="caution">
    <text evidence="1">The sequence shown here is derived from an EMBL/GenBank/DDBJ whole genome shotgun (WGS) entry which is preliminary data.</text>
</comment>
<dbReference type="Proteomes" id="UP000636479">
    <property type="component" value="Unassembled WGS sequence"/>
</dbReference>
<reference evidence="1" key="1">
    <citation type="submission" date="2020-05" db="EMBL/GenBank/DDBJ databases">
        <title>Mycena genomes resolve the evolution of fungal bioluminescence.</title>
        <authorList>
            <person name="Tsai I.J."/>
        </authorList>
    </citation>
    <scope>NUCLEOTIDE SEQUENCE</scope>
    <source>
        <strain evidence="1">171206Taipei</strain>
    </source>
</reference>
<evidence type="ECO:0000313" key="2">
    <source>
        <dbReference type="Proteomes" id="UP000636479"/>
    </source>
</evidence>
<gene>
    <name evidence="1" type="ORF">MIND_00166400</name>
</gene>